<evidence type="ECO:0000256" key="2">
    <source>
        <dbReference type="ARBA" id="ARBA00004604"/>
    </source>
</evidence>
<dbReference type="AlphaFoldDB" id="A0A0G4NNQ9"/>
<keyword evidence="7 18" id="KW-0812">Transmembrane</keyword>
<evidence type="ECO:0000256" key="15">
    <source>
        <dbReference type="ARBA" id="ARBA00037449"/>
    </source>
</evidence>
<evidence type="ECO:0000256" key="11">
    <source>
        <dbReference type="ARBA" id="ARBA00022840"/>
    </source>
</evidence>
<feature type="signal peptide" evidence="19">
    <location>
        <begin position="1"/>
        <end position="22"/>
    </location>
</feature>
<feature type="domain" description="Helicase C-terminal" evidence="21">
    <location>
        <begin position="805"/>
        <end position="957"/>
    </location>
</feature>
<accession>A0A0G4NNQ9</accession>
<evidence type="ECO:0000256" key="17">
    <source>
        <dbReference type="SAM" id="MobiDB-lite"/>
    </source>
</evidence>
<dbReference type="Pfam" id="PF00271">
    <property type="entry name" value="Helicase_C"/>
    <property type="match status" value="1"/>
</dbReference>
<keyword evidence="6" id="KW-0698">rRNA processing</keyword>
<dbReference type="InterPro" id="IPR000629">
    <property type="entry name" value="RNA-helicase_DEAD-box_CS"/>
</dbReference>
<keyword evidence="14" id="KW-0539">Nucleus</keyword>
<reference evidence="23" key="1">
    <citation type="submission" date="2015-05" db="EMBL/GenBank/DDBJ databases">
        <authorList>
            <person name="Fogelqvist Johan"/>
        </authorList>
    </citation>
    <scope>NUCLEOTIDE SEQUENCE [LARGE SCALE GENOMIC DNA]</scope>
</reference>
<evidence type="ECO:0000256" key="6">
    <source>
        <dbReference type="ARBA" id="ARBA00022552"/>
    </source>
</evidence>
<comment type="function">
    <text evidence="15">ATP-dependent RNA helicase required for 60S ribosomal subunit synthesis. Involved in efficient pre-rRNA processing, predominantly at site A3, which is necessary for the normal formation of 25S and 5.8S rRNAs.</text>
</comment>
<feature type="transmembrane region" description="Helical" evidence="18">
    <location>
        <begin position="250"/>
        <end position="270"/>
    </location>
</feature>
<evidence type="ECO:0000256" key="10">
    <source>
        <dbReference type="ARBA" id="ARBA00022806"/>
    </source>
</evidence>
<gene>
    <name evidence="22" type="ORF">BN1723_001365</name>
</gene>
<feature type="region of interest" description="Disordered" evidence="17">
    <location>
        <begin position="407"/>
        <end position="524"/>
    </location>
</feature>
<evidence type="ECO:0000256" key="3">
    <source>
        <dbReference type="ARBA" id="ARBA00009334"/>
    </source>
</evidence>
<keyword evidence="12 18" id="KW-1133">Transmembrane helix</keyword>
<evidence type="ECO:0000313" key="22">
    <source>
        <dbReference type="EMBL" id="CRK48108.1"/>
    </source>
</evidence>
<dbReference type="Pfam" id="PF00270">
    <property type="entry name" value="DEAD"/>
    <property type="match status" value="1"/>
</dbReference>
<comment type="similarity">
    <text evidence="3">Belongs to the DEAD box helicase family. DDX5/DBP2 subfamily.</text>
</comment>
<evidence type="ECO:0000256" key="12">
    <source>
        <dbReference type="ARBA" id="ARBA00022989"/>
    </source>
</evidence>
<dbReference type="InterPro" id="IPR044742">
    <property type="entry name" value="DEAD/DEAH_RhlB"/>
</dbReference>
<feature type="compositionally biased region" description="Basic and acidic residues" evidence="17">
    <location>
        <begin position="451"/>
        <end position="462"/>
    </location>
</feature>
<dbReference type="InterPro" id="IPR001650">
    <property type="entry name" value="Helicase_C-like"/>
</dbReference>
<feature type="chain" id="PRO_5002568435" description="RNA helicase" evidence="19">
    <location>
        <begin position="23"/>
        <end position="987"/>
    </location>
</feature>
<sequence length="987" mass="107860">MTMMWLCTTVCVLATIPKLSLLACMVIAACVTSTDPVLSQAVAKGPFADKFVARPVREVISAEAGANDGFGFPFLMLATYLIRHAEGVSVQSMTGESDGGLHRRAGDVERQGGGVSVAMGNWFLETLLYYVIMGAVYGAVAGTLTRFAVKFSLKRKWIDSESYLLIPLALGFLMIGSAGLVGTNDLIACFAAGSALNWDGEYLAETLKRHDEVNSSIDVILNFGGFMYLGSIFPWAGFQNAETGITYGRLFGLGFLVLLFRRIPAIMITYKLMPHSIRNWKEALFVGYFGPIGPIQDDAVEMRRKSVHVAAPPNAIEGDKETFIAYNRFSRPMFDNNQLPDWRDENPEPSLDVDLERQKSEAALSAPRTPRTPRNRSRSRSTIRFMDRRGANTGMGMMAATKRLLAESEDHSAADDAAPSKKQKVKDLPEGDDEAAALKKQRKKEKKAAKAAKEGGGEDKDEKKKRKEEKREKKRLREEAEKAAAGEDAPMADVDADAETKPKKEKKDKKEKKAKSQNGAAAPGAAVASASYTQSAALTALPQADIDAYLAEQSIVIGDDKSTNLRPVLAFNQLPVTDLLAKSPFAAYTKPTPIQAASWPFTLSGRDAIGVAETGSGKTMAFALPLVESISKMKKRCIKAVVVSPTRELAMQTHEQTAQLAAHLGLKSVCVYGGASKDEQRSLLQRGADIIVATPGRLKDFMSDGTVDLSHSRFAVLDEADRMLDKGFEDDIKAILGAMPAREDRQTLMFTATWPASVRLLASSFMVDPVKITIGSGGKETASGSVELQANARITQRVEVVDGRDKEQRLLQILRQYQAGKGRHDRILVFCLYKKEATRVEGFLQQRGIHVCGIHGDLRQDQRTRSLEAFKSGATSVMVATDVAARGLDIPEVKLVVNVTFPLTIEDYVHRIGRTGRAGKTGEAILPSRTRPTLDRTLINILKGANQPVPDELFKFGTTVKKKAHDTYGAFFKDVDMSKKATKIVFD</sequence>
<dbReference type="SMART" id="SM00490">
    <property type="entry name" value="HELICc"/>
    <property type="match status" value="1"/>
</dbReference>
<dbReference type="GO" id="GO:0016020">
    <property type="term" value="C:membrane"/>
    <property type="evidence" value="ECO:0007669"/>
    <property type="project" value="UniProtKB-SubCell"/>
</dbReference>
<dbReference type="PANTHER" id="PTHR47958">
    <property type="entry name" value="ATP-DEPENDENT RNA HELICASE DBP3"/>
    <property type="match status" value="1"/>
</dbReference>
<dbReference type="CDD" id="cd00268">
    <property type="entry name" value="DEADc"/>
    <property type="match status" value="1"/>
</dbReference>
<keyword evidence="8" id="KW-0547">Nucleotide-binding</keyword>
<evidence type="ECO:0000256" key="14">
    <source>
        <dbReference type="ARBA" id="ARBA00023242"/>
    </source>
</evidence>
<keyword evidence="13 18" id="KW-0472">Membrane</keyword>
<feature type="transmembrane region" description="Helical" evidence="18">
    <location>
        <begin position="161"/>
        <end position="181"/>
    </location>
</feature>
<dbReference type="InterPro" id="IPR014001">
    <property type="entry name" value="Helicase_ATP-bd"/>
</dbReference>
<dbReference type="PROSITE" id="PS51194">
    <property type="entry name" value="HELICASE_CTER"/>
    <property type="match status" value="1"/>
</dbReference>
<evidence type="ECO:0000256" key="7">
    <source>
        <dbReference type="ARBA" id="ARBA00022692"/>
    </source>
</evidence>
<evidence type="ECO:0000256" key="13">
    <source>
        <dbReference type="ARBA" id="ARBA00023136"/>
    </source>
</evidence>
<dbReference type="GO" id="GO:0003724">
    <property type="term" value="F:RNA helicase activity"/>
    <property type="evidence" value="ECO:0007669"/>
    <property type="project" value="UniProtKB-EC"/>
</dbReference>
<evidence type="ECO:0000256" key="9">
    <source>
        <dbReference type="ARBA" id="ARBA00022801"/>
    </source>
</evidence>
<dbReference type="InterPro" id="IPR011545">
    <property type="entry name" value="DEAD/DEAH_box_helicase_dom"/>
</dbReference>
<keyword evidence="10" id="KW-0347">Helicase</keyword>
<evidence type="ECO:0000259" key="21">
    <source>
        <dbReference type="PROSITE" id="PS51194"/>
    </source>
</evidence>
<evidence type="ECO:0000256" key="5">
    <source>
        <dbReference type="ARBA" id="ARBA00022517"/>
    </source>
</evidence>
<dbReference type="EC" id="3.6.4.13" evidence="4"/>
<dbReference type="GO" id="GO:0005524">
    <property type="term" value="F:ATP binding"/>
    <property type="evidence" value="ECO:0007669"/>
    <property type="project" value="UniProtKB-KW"/>
</dbReference>
<feature type="transmembrane region" description="Helical" evidence="18">
    <location>
        <begin position="219"/>
        <end position="238"/>
    </location>
</feature>
<organism evidence="22 23">
    <name type="scientific">Verticillium longisporum</name>
    <name type="common">Verticillium dahliae var. longisporum</name>
    <dbReference type="NCBI Taxonomy" id="100787"/>
    <lineage>
        <taxon>Eukaryota</taxon>
        <taxon>Fungi</taxon>
        <taxon>Dikarya</taxon>
        <taxon>Ascomycota</taxon>
        <taxon>Pezizomycotina</taxon>
        <taxon>Sordariomycetes</taxon>
        <taxon>Hypocreomycetidae</taxon>
        <taxon>Glomerellales</taxon>
        <taxon>Plectosphaerellaceae</taxon>
        <taxon>Verticillium</taxon>
    </lineage>
</organism>
<keyword evidence="19" id="KW-0732">Signal</keyword>
<evidence type="ECO:0000256" key="16">
    <source>
        <dbReference type="ARBA" id="ARBA00047984"/>
    </source>
</evidence>
<dbReference type="Pfam" id="PF00999">
    <property type="entry name" value="Na_H_Exchanger"/>
    <property type="match status" value="1"/>
</dbReference>
<evidence type="ECO:0000256" key="8">
    <source>
        <dbReference type="ARBA" id="ARBA00022741"/>
    </source>
</evidence>
<dbReference type="PROSITE" id="PS00039">
    <property type="entry name" value="DEAD_ATP_HELICASE"/>
    <property type="match status" value="1"/>
</dbReference>
<dbReference type="Proteomes" id="UP000045706">
    <property type="component" value="Unassembled WGS sequence"/>
</dbReference>
<keyword evidence="11" id="KW-0067">ATP-binding</keyword>
<dbReference type="GO" id="GO:0015297">
    <property type="term" value="F:antiporter activity"/>
    <property type="evidence" value="ECO:0007669"/>
    <property type="project" value="InterPro"/>
</dbReference>
<feature type="domain" description="Helicase ATP-binding" evidence="20">
    <location>
        <begin position="599"/>
        <end position="772"/>
    </location>
</feature>
<dbReference type="SUPFAM" id="SSF52540">
    <property type="entry name" value="P-loop containing nucleoside triphosphate hydrolases"/>
    <property type="match status" value="1"/>
</dbReference>
<dbReference type="GO" id="GO:1902600">
    <property type="term" value="P:proton transmembrane transport"/>
    <property type="evidence" value="ECO:0007669"/>
    <property type="project" value="InterPro"/>
</dbReference>
<comment type="subcellular location">
    <subcellularLocation>
        <location evidence="1">Membrane</location>
        <topology evidence="1">Multi-pass membrane protein</topology>
    </subcellularLocation>
    <subcellularLocation>
        <location evidence="2">Nucleus</location>
        <location evidence="2">Nucleolus</location>
    </subcellularLocation>
</comment>
<comment type="catalytic activity">
    <reaction evidence="16">
        <text>ATP + H2O = ADP + phosphate + H(+)</text>
        <dbReference type="Rhea" id="RHEA:13065"/>
        <dbReference type="ChEBI" id="CHEBI:15377"/>
        <dbReference type="ChEBI" id="CHEBI:15378"/>
        <dbReference type="ChEBI" id="CHEBI:30616"/>
        <dbReference type="ChEBI" id="CHEBI:43474"/>
        <dbReference type="ChEBI" id="CHEBI:456216"/>
        <dbReference type="EC" id="3.6.4.13"/>
    </reaction>
</comment>
<dbReference type="InterPro" id="IPR006153">
    <property type="entry name" value="Cation/H_exchanger_TM"/>
</dbReference>
<protein>
    <recommendedName>
        <fullName evidence="4">RNA helicase</fullName>
        <ecNumber evidence="4">3.6.4.13</ecNumber>
    </recommendedName>
</protein>
<proteinExistence type="inferred from homology"/>
<dbReference type="CDD" id="cd18787">
    <property type="entry name" value="SF2_C_DEAD"/>
    <property type="match status" value="1"/>
</dbReference>
<evidence type="ECO:0000256" key="18">
    <source>
        <dbReference type="SAM" id="Phobius"/>
    </source>
</evidence>
<keyword evidence="5" id="KW-0690">Ribosome biogenesis</keyword>
<dbReference type="EMBL" id="CVQI01037272">
    <property type="protein sequence ID" value="CRK48108.1"/>
    <property type="molecule type" value="Genomic_DNA"/>
</dbReference>
<evidence type="ECO:0000256" key="1">
    <source>
        <dbReference type="ARBA" id="ARBA00004141"/>
    </source>
</evidence>
<name>A0A0G4NNQ9_VERLO</name>
<dbReference type="SMART" id="SM00487">
    <property type="entry name" value="DEXDc"/>
    <property type="match status" value="1"/>
</dbReference>
<keyword evidence="9" id="KW-0378">Hydrolase</keyword>
<feature type="compositionally biased region" description="Basic and acidic residues" evidence="17">
    <location>
        <begin position="469"/>
        <end position="485"/>
    </location>
</feature>
<feature type="transmembrane region" description="Helical" evidence="18">
    <location>
        <begin position="127"/>
        <end position="149"/>
    </location>
</feature>
<feature type="compositionally biased region" description="Basic residues" evidence="17">
    <location>
        <begin position="439"/>
        <end position="450"/>
    </location>
</feature>
<evidence type="ECO:0000256" key="4">
    <source>
        <dbReference type="ARBA" id="ARBA00012552"/>
    </source>
</evidence>
<feature type="compositionally biased region" description="Basic residues" evidence="17">
    <location>
        <begin position="371"/>
        <end position="381"/>
    </location>
</feature>
<feature type="region of interest" description="Disordered" evidence="17">
    <location>
        <begin position="358"/>
        <end position="395"/>
    </location>
</feature>
<dbReference type="GO" id="GO:0003676">
    <property type="term" value="F:nucleic acid binding"/>
    <property type="evidence" value="ECO:0007669"/>
    <property type="project" value="InterPro"/>
</dbReference>
<dbReference type="PROSITE" id="PS51192">
    <property type="entry name" value="HELICASE_ATP_BIND_1"/>
    <property type="match status" value="1"/>
</dbReference>
<evidence type="ECO:0000259" key="20">
    <source>
        <dbReference type="PROSITE" id="PS51192"/>
    </source>
</evidence>
<evidence type="ECO:0000256" key="19">
    <source>
        <dbReference type="SAM" id="SignalP"/>
    </source>
</evidence>
<dbReference type="Gene3D" id="3.40.50.300">
    <property type="entry name" value="P-loop containing nucleotide triphosphate hydrolases"/>
    <property type="match status" value="2"/>
</dbReference>
<evidence type="ECO:0000313" key="23">
    <source>
        <dbReference type="Proteomes" id="UP000045706"/>
    </source>
</evidence>
<dbReference type="GO" id="GO:0016787">
    <property type="term" value="F:hydrolase activity"/>
    <property type="evidence" value="ECO:0007669"/>
    <property type="project" value="UniProtKB-KW"/>
</dbReference>
<feature type="compositionally biased region" description="Basic residues" evidence="17">
    <location>
        <begin position="503"/>
        <end position="515"/>
    </location>
</feature>
<dbReference type="InterPro" id="IPR027417">
    <property type="entry name" value="P-loop_NTPase"/>
</dbReference>